<evidence type="ECO:0000313" key="2">
    <source>
        <dbReference type="Proteomes" id="UP001497522"/>
    </source>
</evidence>
<protein>
    <submittedName>
        <fullName evidence="1">Uncharacterized protein</fullName>
    </submittedName>
</protein>
<reference evidence="1" key="1">
    <citation type="submission" date="2024-03" db="EMBL/GenBank/DDBJ databases">
        <authorList>
            <consortium name="ELIXIR-Norway"/>
            <consortium name="Elixir Norway"/>
        </authorList>
    </citation>
    <scope>NUCLEOTIDE SEQUENCE</scope>
</reference>
<dbReference type="Proteomes" id="UP001497522">
    <property type="component" value="Chromosome 10"/>
</dbReference>
<dbReference type="SUPFAM" id="SSF56219">
    <property type="entry name" value="DNase I-like"/>
    <property type="match status" value="1"/>
</dbReference>
<proteinExistence type="predicted"/>
<sequence>MLRREAAAWHHLTLKLGLTDAWLMDSFRKLSKKVYTFDNGRSGPKSAISKIDKFMISQTLEERGGRIEAATSVRKFSDHSPLVITIWGCPSAPNAFTRYFDTTLLKEDNCKKEMLDAWFGLPPPSSGRD</sequence>
<name>A0ABP1AAC2_9BRYO</name>
<dbReference type="InterPro" id="IPR036691">
    <property type="entry name" value="Endo/exonu/phosph_ase_sf"/>
</dbReference>
<organism evidence="1 2">
    <name type="scientific">Sphagnum jensenii</name>
    <dbReference type="NCBI Taxonomy" id="128206"/>
    <lineage>
        <taxon>Eukaryota</taxon>
        <taxon>Viridiplantae</taxon>
        <taxon>Streptophyta</taxon>
        <taxon>Embryophyta</taxon>
        <taxon>Bryophyta</taxon>
        <taxon>Sphagnophytina</taxon>
        <taxon>Sphagnopsida</taxon>
        <taxon>Sphagnales</taxon>
        <taxon>Sphagnaceae</taxon>
        <taxon>Sphagnum</taxon>
    </lineage>
</organism>
<gene>
    <name evidence="1" type="ORF">CSSPJE1EN2_LOCUS2456</name>
</gene>
<accession>A0ABP1AAC2</accession>
<keyword evidence="2" id="KW-1185">Reference proteome</keyword>
<dbReference type="Gene3D" id="3.60.10.10">
    <property type="entry name" value="Endonuclease/exonuclease/phosphatase"/>
    <property type="match status" value="1"/>
</dbReference>
<dbReference type="EMBL" id="OZ023711">
    <property type="protein sequence ID" value="CAK9859461.1"/>
    <property type="molecule type" value="Genomic_DNA"/>
</dbReference>
<evidence type="ECO:0000313" key="1">
    <source>
        <dbReference type="EMBL" id="CAK9859461.1"/>
    </source>
</evidence>